<feature type="compositionally biased region" description="Polar residues" evidence="11">
    <location>
        <begin position="468"/>
        <end position="479"/>
    </location>
</feature>
<organism evidence="12 13">
    <name type="scientific">Lingula anatina</name>
    <name type="common">Brachiopod</name>
    <name type="synonym">Lingula unguis</name>
    <dbReference type="NCBI Taxonomy" id="7574"/>
    <lineage>
        <taxon>Eukaryota</taxon>
        <taxon>Metazoa</taxon>
        <taxon>Spiralia</taxon>
        <taxon>Lophotrochozoa</taxon>
        <taxon>Brachiopoda</taxon>
        <taxon>Linguliformea</taxon>
        <taxon>Lingulata</taxon>
        <taxon>Lingulida</taxon>
        <taxon>Linguloidea</taxon>
        <taxon>Lingulidae</taxon>
        <taxon>Lingula</taxon>
    </lineage>
</organism>
<evidence type="ECO:0000256" key="7">
    <source>
        <dbReference type="ARBA" id="ARBA00023273"/>
    </source>
</evidence>
<evidence type="ECO:0000313" key="13">
    <source>
        <dbReference type="RefSeq" id="XP_013386115.1"/>
    </source>
</evidence>
<dbReference type="KEGG" id="lak:106155700"/>
<sequence>MSSNVEFYQRMEDLQNFQHESERRRMQLEQKLNKHVKSDRKINRLRASKLQAQWRKVCEDERKSQLRNEKLMKDVERVENHLSSLSAKTDRLRLLKEQYEDYIERMYPKWKERIIQNQQMAENAETLPQSYDPSFATQFFATKENFPPSSTRLGSTMPPTAVSGSLGSSYIPSSLGLPPRGNYTAATGLPQPGVLQNRNYAQTQLPQTTGLPVHPPEQFHPPSEYNYNQYPGLGDTGTSFVTPSLNASQLGSVTPMSTLNSQGGLVYPGLGGHPGGLQTSPQTHQASSLPGTFQRPHLAQSLPPQYMMSQLATPQGGRLPLQGYPQHYVASEQSVPMGTMQSQGPAGTQHLGTAEMNLAQSHVPPQNAERQESKMTSQPVIQQQHQKQQQQHHHQQQQQQQQQHQQHHQQSKQQQRAAVPPAKQSPLNVTGPKKEVQAVDSSRPDDDLLDSFTLSGSTDKEPVENLAQEITNVNESKTTLGKETDVGQPEVDILTVTEQNDTRKDMKSDHASSDADTETSLSDGEISPRIKPAFQRSHSNVDPSPREREGTAVRMERRPSLQSPRHVQTPSTPRSTRTPPRVQSPSQRKPSISSAKDVTSPLQSPREAPEISESEPPSTPRKPDLTLDGLYSLLQAIQEDFPVTYAPETYYRFKHPTSQKKKEIISSANLSQPLSDYDPAEMSMVVLDELPLLVGQRKGGSLLTEKALTSKRPITSELDIRSHIFTTSLELWDRLFDHFAALIKNNVMRADQVAALFAHTLVPANSKNKDKAVELLRTLLENRMAVTLPPPDDESSSVSIPSPPLSPRESKVLEKVHEEQETKVPALNLGSTAGLTESESEEDFFTQPVPKEDLTQTAAYQSLLSGTAVNPVKDDDSDGSEDSLEKQLAMVVAPGEASKPSEVSKQVVSSTSAPAPAAETPGKNTGAQNQDTDDDQHSEGSSPSPAASPGGYVPSALSSGVKSPTALSSGRSVVTPTYSTGKKPAALRTGSDLDTDSEVENQMSAGGAIDDDQDDFDFYD</sequence>
<feature type="compositionally biased region" description="Polar residues" evidence="11">
    <location>
        <begin position="277"/>
        <end position="291"/>
    </location>
</feature>
<feature type="region of interest" description="Disordered" evidence="11">
    <location>
        <begin position="362"/>
        <end position="626"/>
    </location>
</feature>
<dbReference type="OrthoDB" id="8015657at2759"/>
<gene>
    <name evidence="13" type="primary">LOC106155700</name>
</gene>
<feature type="compositionally biased region" description="Acidic residues" evidence="11">
    <location>
        <begin position="1009"/>
        <end position="1020"/>
    </location>
</feature>
<feature type="compositionally biased region" description="Low complexity" evidence="11">
    <location>
        <begin position="939"/>
        <end position="956"/>
    </location>
</feature>
<dbReference type="PANTHER" id="PTHR16299:SF2">
    <property type="entry name" value="CENTROSOMAL PROTEIN KIZUNA"/>
    <property type="match status" value="1"/>
</dbReference>
<evidence type="ECO:0000256" key="8">
    <source>
        <dbReference type="ARBA" id="ARBA00024919"/>
    </source>
</evidence>
<comment type="similarity">
    <text evidence="3">Belongs to the kizuna family.</text>
</comment>
<comment type="function">
    <text evidence="8">Centrosomal protein required for establishing a robust mitotic centrosome architecture that can endure the forces that converge on the centrosomes during spindle formation. Required for stabilizing the expanded pericentriolar material around the centriole.</text>
</comment>
<evidence type="ECO:0000256" key="2">
    <source>
        <dbReference type="ARBA" id="ARBA00004300"/>
    </source>
</evidence>
<evidence type="ECO:0000256" key="4">
    <source>
        <dbReference type="ARBA" id="ARBA00013872"/>
    </source>
</evidence>
<dbReference type="RefSeq" id="XP_013386115.1">
    <property type="nucleotide sequence ID" value="XM_013530661.2"/>
</dbReference>
<proteinExistence type="inferred from homology"/>
<dbReference type="InterPro" id="IPR026742">
    <property type="entry name" value="Centrosomal_kizuma"/>
</dbReference>
<feature type="compositionally biased region" description="Low complexity" evidence="11">
    <location>
        <begin position="909"/>
        <end position="921"/>
    </location>
</feature>
<evidence type="ECO:0000256" key="1">
    <source>
        <dbReference type="ARBA" id="ARBA00004120"/>
    </source>
</evidence>
<feature type="region of interest" description="Disordered" evidence="11">
    <location>
        <begin position="866"/>
        <end position="1020"/>
    </location>
</feature>
<keyword evidence="7" id="KW-0966">Cell projection</keyword>
<dbReference type="GO" id="GO:0005813">
    <property type="term" value="C:centrosome"/>
    <property type="evidence" value="ECO:0007669"/>
    <property type="project" value="UniProtKB-SubCell"/>
</dbReference>
<keyword evidence="10" id="KW-0175">Coiled coil</keyword>
<keyword evidence="5" id="KW-0963">Cytoplasm</keyword>
<dbReference type="PANTHER" id="PTHR16299">
    <property type="entry name" value="CENTROSOMAL PROTEIN KIZUNA"/>
    <property type="match status" value="1"/>
</dbReference>
<feature type="coiled-coil region" evidence="10">
    <location>
        <begin position="68"/>
        <end position="105"/>
    </location>
</feature>
<keyword evidence="12" id="KW-1185">Reference proteome</keyword>
<dbReference type="GeneID" id="106155700"/>
<dbReference type="InParanoid" id="A0A1S3HJ16"/>
<feature type="region of interest" description="Disordered" evidence="11">
    <location>
        <begin position="271"/>
        <end position="297"/>
    </location>
</feature>
<feature type="region of interest" description="Disordered" evidence="11">
    <location>
        <begin position="786"/>
        <end position="845"/>
    </location>
</feature>
<dbReference type="AlphaFoldDB" id="A0A1S3HJ16"/>
<evidence type="ECO:0000256" key="11">
    <source>
        <dbReference type="SAM" id="MobiDB-lite"/>
    </source>
</evidence>
<evidence type="ECO:0000256" key="5">
    <source>
        <dbReference type="ARBA" id="ARBA00022490"/>
    </source>
</evidence>
<feature type="compositionally biased region" description="Low complexity" evidence="11">
    <location>
        <begin position="567"/>
        <end position="586"/>
    </location>
</feature>
<feature type="compositionally biased region" description="Polar residues" evidence="11">
    <location>
        <begin position="957"/>
        <end position="980"/>
    </location>
</feature>
<keyword evidence="6" id="KW-0206">Cytoskeleton</keyword>
<feature type="compositionally biased region" description="Basic and acidic residues" evidence="11">
    <location>
        <begin position="808"/>
        <end position="822"/>
    </location>
</feature>
<comment type="subcellular location">
    <subcellularLocation>
        <location evidence="1">Cytoplasm</location>
        <location evidence="1">Cytoskeleton</location>
        <location evidence="1">Cilium basal body</location>
    </subcellularLocation>
    <subcellularLocation>
        <location evidence="2">Cytoplasm</location>
        <location evidence="2">Cytoskeleton</location>
        <location evidence="2">Microtubule organizing center</location>
        <location evidence="2">Centrosome</location>
    </subcellularLocation>
</comment>
<accession>A0A1S3HJ16</accession>
<protein>
    <recommendedName>
        <fullName evidence="4">Centrosomal protein kizuna</fullName>
    </recommendedName>
    <alternativeName>
        <fullName evidence="9">Polo-like kinase 1 substrate 1</fullName>
    </alternativeName>
</protein>
<evidence type="ECO:0000256" key="10">
    <source>
        <dbReference type="SAM" id="Coils"/>
    </source>
</evidence>
<feature type="compositionally biased region" description="Basic and acidic residues" evidence="11">
    <location>
        <begin position="500"/>
        <end position="513"/>
    </location>
</feature>
<name>A0A1S3HJ16_LINAN</name>
<evidence type="ECO:0000256" key="6">
    <source>
        <dbReference type="ARBA" id="ARBA00023212"/>
    </source>
</evidence>
<evidence type="ECO:0000256" key="9">
    <source>
        <dbReference type="ARBA" id="ARBA00031153"/>
    </source>
</evidence>
<feature type="compositionally biased region" description="Polar residues" evidence="11">
    <location>
        <begin position="587"/>
        <end position="603"/>
    </location>
</feature>
<dbReference type="Proteomes" id="UP000085678">
    <property type="component" value="Unplaced"/>
</dbReference>
<evidence type="ECO:0000313" key="12">
    <source>
        <dbReference type="Proteomes" id="UP000085678"/>
    </source>
</evidence>
<dbReference type="GO" id="GO:0007051">
    <property type="term" value="P:spindle organization"/>
    <property type="evidence" value="ECO:0007669"/>
    <property type="project" value="InterPro"/>
</dbReference>
<feature type="compositionally biased region" description="Basic and acidic residues" evidence="11">
    <location>
        <begin position="432"/>
        <end position="446"/>
    </location>
</feature>
<reference evidence="13" key="1">
    <citation type="submission" date="2025-08" db="UniProtKB">
        <authorList>
            <consortium name="RefSeq"/>
        </authorList>
    </citation>
    <scope>IDENTIFICATION</scope>
    <source>
        <tissue evidence="13">Gonads</tissue>
    </source>
</reference>
<feature type="compositionally biased region" description="Basic and acidic residues" evidence="11">
    <location>
        <begin position="544"/>
        <end position="559"/>
    </location>
</feature>
<evidence type="ECO:0000256" key="3">
    <source>
        <dbReference type="ARBA" id="ARBA00010767"/>
    </source>
</evidence>